<accession>A0A0D7B7L0</accession>
<dbReference type="FunFam" id="1.10.150.240:FF:000001">
    <property type="entry name" value="Haloacid dehalogenase-like hydrolase domain"/>
    <property type="match status" value="1"/>
</dbReference>
<dbReference type="InterPro" id="IPR023198">
    <property type="entry name" value="PGP-like_dom2"/>
</dbReference>
<dbReference type="Gene3D" id="1.10.150.240">
    <property type="entry name" value="Putative phosphatase, domain 2"/>
    <property type="match status" value="1"/>
</dbReference>
<dbReference type="SFLD" id="SFLDG01129">
    <property type="entry name" value="C1.5:_HAD__Beta-PGM__Phosphata"/>
    <property type="match status" value="1"/>
</dbReference>
<dbReference type="SFLD" id="SFLDS00003">
    <property type="entry name" value="Haloacid_Dehalogenase"/>
    <property type="match status" value="1"/>
</dbReference>
<dbReference type="Proteomes" id="UP000054007">
    <property type="component" value="Unassembled WGS sequence"/>
</dbReference>
<dbReference type="GO" id="GO:0016791">
    <property type="term" value="F:phosphatase activity"/>
    <property type="evidence" value="ECO:0007669"/>
    <property type="project" value="TreeGrafter"/>
</dbReference>
<dbReference type="Pfam" id="PF00702">
    <property type="entry name" value="Hydrolase"/>
    <property type="match status" value="1"/>
</dbReference>
<protein>
    <submittedName>
        <fullName evidence="1">HAD-like protein</fullName>
    </submittedName>
</protein>
<dbReference type="PANTHER" id="PTHR18901">
    <property type="entry name" value="2-DEOXYGLUCOSE-6-PHOSPHATE PHOSPHATASE 2"/>
    <property type="match status" value="1"/>
</dbReference>
<dbReference type="SUPFAM" id="SSF56784">
    <property type="entry name" value="HAD-like"/>
    <property type="match status" value="1"/>
</dbReference>
<dbReference type="AlphaFoldDB" id="A0A0D7B7L0"/>
<reference evidence="1 2" key="1">
    <citation type="journal article" date="2015" name="Fungal Genet. Biol.">
        <title>Evolution of novel wood decay mechanisms in Agaricales revealed by the genome sequences of Fistulina hepatica and Cylindrobasidium torrendii.</title>
        <authorList>
            <person name="Floudas D."/>
            <person name="Held B.W."/>
            <person name="Riley R."/>
            <person name="Nagy L.G."/>
            <person name="Koehler G."/>
            <person name="Ransdell A.S."/>
            <person name="Younus H."/>
            <person name="Chow J."/>
            <person name="Chiniquy J."/>
            <person name="Lipzen A."/>
            <person name="Tritt A."/>
            <person name="Sun H."/>
            <person name="Haridas S."/>
            <person name="LaButti K."/>
            <person name="Ohm R.A."/>
            <person name="Kues U."/>
            <person name="Blanchette R.A."/>
            <person name="Grigoriev I.V."/>
            <person name="Minto R.E."/>
            <person name="Hibbett D.S."/>
        </authorList>
    </citation>
    <scope>NUCLEOTIDE SEQUENCE [LARGE SCALE GENOMIC DNA]</scope>
    <source>
        <strain evidence="1 2">FP15055 ss-10</strain>
    </source>
</reference>
<proteinExistence type="predicted"/>
<dbReference type="STRING" id="1314674.A0A0D7B7L0"/>
<dbReference type="InterPro" id="IPR023214">
    <property type="entry name" value="HAD_sf"/>
</dbReference>
<dbReference type="Gene3D" id="3.40.50.1000">
    <property type="entry name" value="HAD superfamily/HAD-like"/>
    <property type="match status" value="1"/>
</dbReference>
<gene>
    <name evidence="1" type="ORF">CYLTODRAFT_377663</name>
</gene>
<evidence type="ECO:0000313" key="1">
    <source>
        <dbReference type="EMBL" id="KIY66477.1"/>
    </source>
</evidence>
<dbReference type="PANTHER" id="PTHR18901:SF38">
    <property type="entry name" value="PSEUDOURIDINE-5'-PHOSPHATASE"/>
    <property type="match status" value="1"/>
</dbReference>
<name>A0A0D7B7L0_9AGAR</name>
<dbReference type="InterPro" id="IPR036412">
    <property type="entry name" value="HAD-like_sf"/>
</dbReference>
<evidence type="ECO:0000313" key="2">
    <source>
        <dbReference type="Proteomes" id="UP000054007"/>
    </source>
</evidence>
<dbReference type="OrthoDB" id="40579at2759"/>
<keyword evidence="2" id="KW-1185">Reference proteome</keyword>
<organism evidence="1 2">
    <name type="scientific">Cylindrobasidium torrendii FP15055 ss-10</name>
    <dbReference type="NCBI Taxonomy" id="1314674"/>
    <lineage>
        <taxon>Eukaryota</taxon>
        <taxon>Fungi</taxon>
        <taxon>Dikarya</taxon>
        <taxon>Basidiomycota</taxon>
        <taxon>Agaricomycotina</taxon>
        <taxon>Agaricomycetes</taxon>
        <taxon>Agaricomycetidae</taxon>
        <taxon>Agaricales</taxon>
        <taxon>Marasmiineae</taxon>
        <taxon>Physalacriaceae</taxon>
        <taxon>Cylindrobasidium</taxon>
    </lineage>
</organism>
<dbReference type="EMBL" id="KN880553">
    <property type="protein sequence ID" value="KIY66477.1"/>
    <property type="molecule type" value="Genomic_DNA"/>
</dbReference>
<sequence>MPSPISYVLFDMDGLLLDTESVYTDVTNAILAPHGVTMTWDIKAGCMGKPERAAAEHLLSQFPGIPLTMDEYLVKRNLMQDETWPHVPFLPGAEKLIRHLAKHGIPICVATGSRRSKYELKTSNLRDVFDLFGERVVCGDDDLENVRGKPNPDIFVVAARDKLHVDVGPNAGAENEAQLSRRKQGLVFEDGLPGMQAGKRAGMNVIWVPDQNLLDVAYDGEEKADQVLRSLEEFKPEEWSLPPYDS</sequence>